<dbReference type="EMBL" id="JBGMEK010000029">
    <property type="protein sequence ID" value="MFA0811951.1"/>
    <property type="molecule type" value="Genomic_DNA"/>
</dbReference>
<evidence type="ECO:0000313" key="2">
    <source>
        <dbReference type="EMBL" id="MFA0811951.1"/>
    </source>
</evidence>
<dbReference type="SUPFAM" id="SSF48613">
    <property type="entry name" value="Heme oxygenase-like"/>
    <property type="match status" value="1"/>
</dbReference>
<evidence type="ECO:0000313" key="3">
    <source>
        <dbReference type="Proteomes" id="UP001569428"/>
    </source>
</evidence>
<protein>
    <submittedName>
        <fullName evidence="2">Iron-containing redox enzyme family protein</fullName>
    </submittedName>
</protein>
<dbReference type="Pfam" id="PF14518">
    <property type="entry name" value="Haem_oxygenas_2"/>
    <property type="match status" value="1"/>
</dbReference>
<dbReference type="PANTHER" id="PTHR40279:SF3">
    <property type="entry name" value="4-AMINOBENZOATE SYNTHASE"/>
    <property type="match status" value="1"/>
</dbReference>
<dbReference type="InterPro" id="IPR016084">
    <property type="entry name" value="Haem_Oase-like_multi-hlx"/>
</dbReference>
<keyword evidence="1" id="KW-0560">Oxidoreductase</keyword>
<dbReference type="Gene3D" id="1.20.910.10">
    <property type="entry name" value="Heme oxygenase-like"/>
    <property type="match status" value="1"/>
</dbReference>
<evidence type="ECO:0000256" key="1">
    <source>
        <dbReference type="ARBA" id="ARBA00023002"/>
    </source>
</evidence>
<keyword evidence="3" id="KW-1185">Reference proteome</keyword>
<dbReference type="Proteomes" id="UP001569428">
    <property type="component" value="Unassembled WGS sequence"/>
</dbReference>
<proteinExistence type="predicted"/>
<sequence length="267" mass="30319">MRPRKTAWLKQLSEEALEHRAVNHPYLIQFAEGSLPNFRYAVGDFAQQYGFYSSRFVNMLAAVIARLTSRSHRNVLLENLEEESGHYDETELNELERHGINKSWVRNIPHTELFERFKTRVTKNVPHIPQSEEAVVWYEMLSGVLLHGPKEEAIGALGLGTEHIVSAIYPYIEKGLKTLSDLKLADYCFFPVHTLVDDNHTESLNQVALDLAGTEEGRRHLRYGAIKALNLRAAFWDGMLDRAIKGPDNTFINSAQKGVGNGSIYIN</sequence>
<name>A0ABV4P0Q2_9GAMM</name>
<reference evidence="2 3" key="1">
    <citation type="submission" date="2024-08" db="EMBL/GenBank/DDBJ databases">
        <authorList>
            <person name="Ishaq N."/>
        </authorList>
    </citation>
    <scope>NUCLEOTIDE SEQUENCE [LARGE SCALE GENOMIC DNA]</scope>
    <source>
        <strain evidence="2 3">DSM 18651</strain>
    </source>
</reference>
<dbReference type="RefSeq" id="WP_371839561.1">
    <property type="nucleotide sequence ID" value="NZ_JBGMEK010000029.1"/>
</dbReference>
<gene>
    <name evidence="2" type="ORF">ACCI49_13605</name>
</gene>
<dbReference type="PANTHER" id="PTHR40279">
    <property type="entry name" value="PQQC-LIKE PROTEIN"/>
    <property type="match status" value="1"/>
</dbReference>
<comment type="caution">
    <text evidence="2">The sequence shown here is derived from an EMBL/GenBank/DDBJ whole genome shotgun (WGS) entry which is preliminary data.</text>
</comment>
<dbReference type="InterPro" id="IPR039068">
    <property type="entry name" value="PqqC-like"/>
</dbReference>
<accession>A0ABV4P0Q2</accession>
<organism evidence="2 3">
    <name type="scientific">Microbulbifer epialgicus</name>
    <dbReference type="NCBI Taxonomy" id="393907"/>
    <lineage>
        <taxon>Bacteria</taxon>
        <taxon>Pseudomonadati</taxon>
        <taxon>Pseudomonadota</taxon>
        <taxon>Gammaproteobacteria</taxon>
        <taxon>Cellvibrionales</taxon>
        <taxon>Microbulbiferaceae</taxon>
        <taxon>Microbulbifer</taxon>
    </lineage>
</organism>